<proteinExistence type="predicted"/>
<keyword evidence="2" id="KW-1185">Reference proteome</keyword>
<evidence type="ECO:0000313" key="1">
    <source>
        <dbReference type="EMBL" id="KAJ7995038.1"/>
    </source>
</evidence>
<reference evidence="1" key="1">
    <citation type="submission" date="2021-05" db="EMBL/GenBank/DDBJ databases">
        <authorList>
            <person name="Pan Q."/>
            <person name="Jouanno E."/>
            <person name="Zahm M."/>
            <person name="Klopp C."/>
            <person name="Cabau C."/>
            <person name="Louis A."/>
            <person name="Berthelot C."/>
            <person name="Parey E."/>
            <person name="Roest Crollius H."/>
            <person name="Montfort J."/>
            <person name="Robinson-Rechavi M."/>
            <person name="Bouchez O."/>
            <person name="Lampietro C."/>
            <person name="Lopez Roques C."/>
            <person name="Donnadieu C."/>
            <person name="Postlethwait J."/>
            <person name="Bobe J."/>
            <person name="Dillon D."/>
            <person name="Chandos A."/>
            <person name="von Hippel F."/>
            <person name="Guiguen Y."/>
        </authorList>
    </citation>
    <scope>NUCLEOTIDE SEQUENCE</scope>
    <source>
        <strain evidence="1">YG-Jan2019</strain>
    </source>
</reference>
<comment type="caution">
    <text evidence="1">The sequence shown here is derived from an EMBL/GenBank/DDBJ whole genome shotgun (WGS) entry which is preliminary data.</text>
</comment>
<accession>A0ACC2FUL9</accession>
<evidence type="ECO:0000313" key="2">
    <source>
        <dbReference type="Proteomes" id="UP001157502"/>
    </source>
</evidence>
<dbReference type="EMBL" id="CM055749">
    <property type="protein sequence ID" value="KAJ7995038.1"/>
    <property type="molecule type" value="Genomic_DNA"/>
</dbReference>
<dbReference type="Proteomes" id="UP001157502">
    <property type="component" value="Chromosome 22"/>
</dbReference>
<name>A0ACC2FUL9_DALPE</name>
<gene>
    <name evidence="1" type="ORF">DPEC_G00255750</name>
</gene>
<sequence>MNTMNERDQRKASDVVNERCVESEDAEWDGSCQLPEREHVNALLDISESTASKQKEPFEYLCLSGWEEAIQGWGRTTPLGCLIQPERRENRMKAGDPDHQQHCLLCVDLVKFSEPHESEFSLTNSPESCCNSTLGDFQDRYQSHTSTESSSTESPTESFLDLQKATQKLTLQGQMMEGNDELCAMNNFLLGSDSSQTHHLQNSQCPILMDRRSNMTLIINNFPILPPVKTCQPRPQRLIRQAQRGQASRGHSAGSEGSTHARERTESTERREEMPETDTVPSIEVLSDDTNQVSLTCEYWPVKQSHHLMSPHIRHVPKRCDPLPCVTYPMGRHLRQDSSVSSCHRLYYRLKAKTLKRSEPQLPILFGTRVSIPASAQRIL</sequence>
<organism evidence="1 2">
    <name type="scientific">Dallia pectoralis</name>
    <name type="common">Alaska blackfish</name>
    <dbReference type="NCBI Taxonomy" id="75939"/>
    <lineage>
        <taxon>Eukaryota</taxon>
        <taxon>Metazoa</taxon>
        <taxon>Chordata</taxon>
        <taxon>Craniata</taxon>
        <taxon>Vertebrata</taxon>
        <taxon>Euteleostomi</taxon>
        <taxon>Actinopterygii</taxon>
        <taxon>Neopterygii</taxon>
        <taxon>Teleostei</taxon>
        <taxon>Protacanthopterygii</taxon>
        <taxon>Esociformes</taxon>
        <taxon>Umbridae</taxon>
        <taxon>Dallia</taxon>
    </lineage>
</organism>
<protein>
    <submittedName>
        <fullName evidence="1">Uncharacterized protein</fullName>
    </submittedName>
</protein>